<evidence type="ECO:0000313" key="2">
    <source>
        <dbReference type="Proteomes" id="UP000054248"/>
    </source>
</evidence>
<keyword evidence="2" id="KW-1185">Reference proteome</keyword>
<dbReference type="Proteomes" id="UP000054248">
    <property type="component" value="Unassembled WGS sequence"/>
</dbReference>
<dbReference type="HOGENOM" id="CLU_2335186_0_0_1"/>
<evidence type="ECO:0000313" key="1">
    <source>
        <dbReference type="EMBL" id="KIO29899.1"/>
    </source>
</evidence>
<protein>
    <submittedName>
        <fullName evidence="1">Uncharacterized protein</fullName>
    </submittedName>
</protein>
<proteinExistence type="predicted"/>
<dbReference type="EMBL" id="KN822977">
    <property type="protein sequence ID" value="KIO29899.1"/>
    <property type="molecule type" value="Genomic_DNA"/>
</dbReference>
<reference evidence="2" key="2">
    <citation type="submission" date="2015-01" db="EMBL/GenBank/DDBJ databases">
        <title>Evolutionary Origins and Diversification of the Mycorrhizal Mutualists.</title>
        <authorList>
            <consortium name="DOE Joint Genome Institute"/>
            <consortium name="Mycorrhizal Genomics Consortium"/>
            <person name="Kohler A."/>
            <person name="Kuo A."/>
            <person name="Nagy L.G."/>
            <person name="Floudas D."/>
            <person name="Copeland A."/>
            <person name="Barry K.W."/>
            <person name="Cichocki N."/>
            <person name="Veneault-Fourrey C."/>
            <person name="LaButti K."/>
            <person name="Lindquist E.A."/>
            <person name="Lipzen A."/>
            <person name="Lundell T."/>
            <person name="Morin E."/>
            <person name="Murat C."/>
            <person name="Riley R."/>
            <person name="Ohm R."/>
            <person name="Sun H."/>
            <person name="Tunlid A."/>
            <person name="Henrissat B."/>
            <person name="Grigoriev I.V."/>
            <person name="Hibbett D.S."/>
            <person name="Martin F."/>
        </authorList>
    </citation>
    <scope>NUCLEOTIDE SEQUENCE [LARGE SCALE GENOMIC DNA]</scope>
    <source>
        <strain evidence="2">MUT 4182</strain>
    </source>
</reference>
<reference evidence="1 2" key="1">
    <citation type="submission" date="2014-04" db="EMBL/GenBank/DDBJ databases">
        <authorList>
            <consortium name="DOE Joint Genome Institute"/>
            <person name="Kuo A."/>
            <person name="Girlanda M."/>
            <person name="Perotto S."/>
            <person name="Kohler A."/>
            <person name="Nagy L.G."/>
            <person name="Floudas D."/>
            <person name="Copeland A."/>
            <person name="Barry K.W."/>
            <person name="Cichocki N."/>
            <person name="Veneault-Fourrey C."/>
            <person name="LaButti K."/>
            <person name="Lindquist E.A."/>
            <person name="Lipzen A."/>
            <person name="Lundell T."/>
            <person name="Morin E."/>
            <person name="Murat C."/>
            <person name="Sun H."/>
            <person name="Tunlid A."/>
            <person name="Henrissat B."/>
            <person name="Grigoriev I.V."/>
            <person name="Hibbett D.S."/>
            <person name="Martin F."/>
            <person name="Nordberg H.P."/>
            <person name="Cantor M.N."/>
            <person name="Hua S.X."/>
        </authorList>
    </citation>
    <scope>NUCLEOTIDE SEQUENCE [LARGE SCALE GENOMIC DNA]</scope>
    <source>
        <strain evidence="1 2">MUT 4182</strain>
    </source>
</reference>
<organism evidence="1 2">
    <name type="scientific">Tulasnella calospora MUT 4182</name>
    <dbReference type="NCBI Taxonomy" id="1051891"/>
    <lineage>
        <taxon>Eukaryota</taxon>
        <taxon>Fungi</taxon>
        <taxon>Dikarya</taxon>
        <taxon>Basidiomycota</taxon>
        <taxon>Agaricomycotina</taxon>
        <taxon>Agaricomycetes</taxon>
        <taxon>Cantharellales</taxon>
        <taxon>Tulasnellaceae</taxon>
        <taxon>Tulasnella</taxon>
    </lineage>
</organism>
<sequence>MTGVREGRDLGTSDNKYYWSWLLIEFDQVIINSRVRSSEERTEHRRFAPYGDNTYSPNLFQRTLLSLLRLLNTCFSSMYLTRSFVRLHEHDIPGGPHL</sequence>
<accession>A0A0C3QQN6</accession>
<gene>
    <name evidence="1" type="ORF">M407DRAFT_242421</name>
</gene>
<dbReference type="AlphaFoldDB" id="A0A0C3QQN6"/>
<name>A0A0C3QQN6_9AGAM</name>